<dbReference type="Proteomes" id="UP001500547">
    <property type="component" value="Unassembled WGS sequence"/>
</dbReference>
<name>A0ABP9QLD1_9RHOO</name>
<evidence type="ECO:0000313" key="2">
    <source>
        <dbReference type="Proteomes" id="UP001500547"/>
    </source>
</evidence>
<accession>A0ABP9QLD1</accession>
<keyword evidence="2" id="KW-1185">Reference proteome</keyword>
<dbReference type="SUPFAM" id="SSF51197">
    <property type="entry name" value="Clavaminate synthase-like"/>
    <property type="match status" value="1"/>
</dbReference>
<evidence type="ECO:0000313" key="1">
    <source>
        <dbReference type="EMBL" id="GAA5163815.1"/>
    </source>
</evidence>
<dbReference type="Pfam" id="PF05721">
    <property type="entry name" value="PhyH"/>
    <property type="match status" value="1"/>
</dbReference>
<comment type="caution">
    <text evidence="1">The sequence shown here is derived from an EMBL/GenBank/DDBJ whole genome shotgun (WGS) entry which is preliminary data.</text>
</comment>
<evidence type="ECO:0008006" key="3">
    <source>
        <dbReference type="Google" id="ProtNLM"/>
    </source>
</evidence>
<dbReference type="InterPro" id="IPR008775">
    <property type="entry name" value="Phytyl_CoA_dOase-like"/>
</dbReference>
<protein>
    <recommendedName>
        <fullName evidence="3">Phytanoyl-CoA dioxygenase</fullName>
    </recommendedName>
</protein>
<dbReference type="EMBL" id="BAABLD010000008">
    <property type="protein sequence ID" value="GAA5163815.1"/>
    <property type="molecule type" value="Genomic_DNA"/>
</dbReference>
<dbReference type="Gene3D" id="2.60.120.620">
    <property type="entry name" value="q2cbj1_9rhob like domain"/>
    <property type="match status" value="1"/>
</dbReference>
<gene>
    <name evidence="1" type="ORF">GCM10025770_16610</name>
</gene>
<organism evidence="1 2">
    <name type="scientific">Viridibacterium curvum</name>
    <dbReference type="NCBI Taxonomy" id="1101404"/>
    <lineage>
        <taxon>Bacteria</taxon>
        <taxon>Pseudomonadati</taxon>
        <taxon>Pseudomonadota</taxon>
        <taxon>Betaproteobacteria</taxon>
        <taxon>Rhodocyclales</taxon>
        <taxon>Rhodocyclaceae</taxon>
        <taxon>Viridibacterium</taxon>
    </lineage>
</organism>
<sequence>MHQPNMDHIDELSQHFLRNGWFVLELEKGERSFVHEVRAAMLAELQEKWVPGLKSLDEYHLHVEDDARHIEIQAALSSFYQASEFGPKLIEENLSFFKSLIGPDLHVQKFPYLRIARPGKPQDNIGIHRDTHYGSSPFELSVSIPFTDNGELGSLGVVSGTHLMSEAALPVTQFKSEDVERGSVKHKLGFLYSPKLMSDEVRASVTPVPLRPGQALAFSLSLVHGQEVNRSAITRFQSDIRVVNSMAPIQWERSVHADYYKPLCASALSQQARIYLAANQAAAE</sequence>
<proteinExistence type="predicted"/>
<reference evidence="2" key="1">
    <citation type="journal article" date="2019" name="Int. J. Syst. Evol. Microbiol.">
        <title>The Global Catalogue of Microorganisms (GCM) 10K type strain sequencing project: providing services to taxonomists for standard genome sequencing and annotation.</title>
        <authorList>
            <consortium name="The Broad Institute Genomics Platform"/>
            <consortium name="The Broad Institute Genome Sequencing Center for Infectious Disease"/>
            <person name="Wu L."/>
            <person name="Ma J."/>
        </authorList>
    </citation>
    <scope>NUCLEOTIDE SEQUENCE [LARGE SCALE GENOMIC DNA]</scope>
    <source>
        <strain evidence="2">JCM 18715</strain>
    </source>
</reference>